<comment type="caution">
    <text evidence="2">The sequence shown here is derived from an EMBL/GenBank/DDBJ whole genome shotgun (WGS) entry which is preliminary data.</text>
</comment>
<organism evidence="2 3">
    <name type="scientific">Portunus trituberculatus</name>
    <name type="common">Swimming crab</name>
    <name type="synonym">Neptunus trituberculatus</name>
    <dbReference type="NCBI Taxonomy" id="210409"/>
    <lineage>
        <taxon>Eukaryota</taxon>
        <taxon>Metazoa</taxon>
        <taxon>Ecdysozoa</taxon>
        <taxon>Arthropoda</taxon>
        <taxon>Crustacea</taxon>
        <taxon>Multicrustacea</taxon>
        <taxon>Malacostraca</taxon>
        <taxon>Eumalacostraca</taxon>
        <taxon>Eucarida</taxon>
        <taxon>Decapoda</taxon>
        <taxon>Pleocyemata</taxon>
        <taxon>Brachyura</taxon>
        <taxon>Eubrachyura</taxon>
        <taxon>Portunoidea</taxon>
        <taxon>Portunidae</taxon>
        <taxon>Portuninae</taxon>
        <taxon>Portunus</taxon>
    </lineage>
</organism>
<sequence>MEGRRLMGTVFTILISSVLGHIFTFRFVYD</sequence>
<dbReference type="AlphaFoldDB" id="A0A5B7GJZ8"/>
<keyword evidence="1" id="KW-0812">Transmembrane</keyword>
<dbReference type="EMBL" id="VSRR010015087">
    <property type="protein sequence ID" value="MPC57793.1"/>
    <property type="molecule type" value="Genomic_DNA"/>
</dbReference>
<accession>A0A5B7GJZ8</accession>
<evidence type="ECO:0000256" key="1">
    <source>
        <dbReference type="SAM" id="Phobius"/>
    </source>
</evidence>
<protein>
    <submittedName>
        <fullName evidence="2">Uncharacterized protein</fullName>
    </submittedName>
</protein>
<keyword evidence="1" id="KW-1133">Transmembrane helix</keyword>
<gene>
    <name evidence="2" type="ORF">E2C01_051781</name>
</gene>
<name>A0A5B7GJZ8_PORTR</name>
<proteinExistence type="predicted"/>
<evidence type="ECO:0000313" key="2">
    <source>
        <dbReference type="EMBL" id="MPC57793.1"/>
    </source>
</evidence>
<keyword evidence="1" id="KW-0472">Membrane</keyword>
<reference evidence="2 3" key="1">
    <citation type="submission" date="2019-05" db="EMBL/GenBank/DDBJ databases">
        <title>Another draft genome of Portunus trituberculatus and its Hox gene families provides insights of decapod evolution.</title>
        <authorList>
            <person name="Jeong J.-H."/>
            <person name="Song I."/>
            <person name="Kim S."/>
            <person name="Choi T."/>
            <person name="Kim D."/>
            <person name="Ryu S."/>
            <person name="Kim W."/>
        </authorList>
    </citation>
    <scope>NUCLEOTIDE SEQUENCE [LARGE SCALE GENOMIC DNA]</scope>
    <source>
        <tissue evidence="2">Muscle</tissue>
    </source>
</reference>
<evidence type="ECO:0000313" key="3">
    <source>
        <dbReference type="Proteomes" id="UP000324222"/>
    </source>
</evidence>
<dbReference type="Proteomes" id="UP000324222">
    <property type="component" value="Unassembled WGS sequence"/>
</dbReference>
<keyword evidence="3" id="KW-1185">Reference proteome</keyword>
<feature type="transmembrane region" description="Helical" evidence="1">
    <location>
        <begin position="6"/>
        <end position="29"/>
    </location>
</feature>